<gene>
    <name evidence="9" type="ORF">NDK43_27145</name>
</gene>
<dbReference type="Proteomes" id="UP001523262">
    <property type="component" value="Unassembled WGS sequence"/>
</dbReference>
<name>A0ABT0WIH9_9BACI</name>
<protein>
    <submittedName>
        <fullName evidence="9">Amino acid permease</fullName>
    </submittedName>
</protein>
<comment type="subcellular location">
    <subcellularLocation>
        <location evidence="1">Cell membrane</location>
        <topology evidence="1">Multi-pass membrane protein</topology>
    </subcellularLocation>
</comment>
<evidence type="ECO:0000256" key="7">
    <source>
        <dbReference type="SAM" id="Phobius"/>
    </source>
</evidence>
<dbReference type="PIRSF" id="PIRSF006060">
    <property type="entry name" value="AA_transporter"/>
    <property type="match status" value="1"/>
</dbReference>
<evidence type="ECO:0000256" key="4">
    <source>
        <dbReference type="ARBA" id="ARBA00022970"/>
    </source>
</evidence>
<evidence type="ECO:0000256" key="5">
    <source>
        <dbReference type="ARBA" id="ARBA00022989"/>
    </source>
</evidence>
<evidence type="ECO:0000259" key="8">
    <source>
        <dbReference type="Pfam" id="PF00324"/>
    </source>
</evidence>
<feature type="transmembrane region" description="Helical" evidence="7">
    <location>
        <begin position="126"/>
        <end position="146"/>
    </location>
</feature>
<dbReference type="PANTHER" id="PTHR43495">
    <property type="entry name" value="GABA PERMEASE"/>
    <property type="match status" value="1"/>
</dbReference>
<keyword evidence="2" id="KW-0813">Transport</keyword>
<evidence type="ECO:0000313" key="9">
    <source>
        <dbReference type="EMBL" id="MCM2535343.1"/>
    </source>
</evidence>
<proteinExistence type="predicted"/>
<reference evidence="9 10" key="1">
    <citation type="submission" date="2022-06" db="EMBL/GenBank/DDBJ databases">
        <authorList>
            <person name="Jeon C.O."/>
        </authorList>
    </citation>
    <scope>NUCLEOTIDE SEQUENCE [LARGE SCALE GENOMIC DNA]</scope>
    <source>
        <strain evidence="9 10">KCTC 13943</strain>
    </source>
</reference>
<feature type="transmembrane region" description="Helical" evidence="7">
    <location>
        <begin position="244"/>
        <end position="265"/>
    </location>
</feature>
<dbReference type="PROSITE" id="PS00218">
    <property type="entry name" value="AMINO_ACID_PERMEASE_1"/>
    <property type="match status" value="1"/>
</dbReference>
<feature type="transmembrane region" description="Helical" evidence="7">
    <location>
        <begin position="407"/>
        <end position="428"/>
    </location>
</feature>
<evidence type="ECO:0000256" key="6">
    <source>
        <dbReference type="ARBA" id="ARBA00023136"/>
    </source>
</evidence>
<keyword evidence="10" id="KW-1185">Reference proteome</keyword>
<evidence type="ECO:0000256" key="1">
    <source>
        <dbReference type="ARBA" id="ARBA00004651"/>
    </source>
</evidence>
<feature type="transmembrane region" description="Helical" evidence="7">
    <location>
        <begin position="434"/>
        <end position="452"/>
    </location>
</feature>
<keyword evidence="3 7" id="KW-0812">Transmembrane</keyword>
<dbReference type="EMBL" id="JAMQCR010000002">
    <property type="protein sequence ID" value="MCM2535343.1"/>
    <property type="molecule type" value="Genomic_DNA"/>
</dbReference>
<dbReference type="InterPro" id="IPR004840">
    <property type="entry name" value="Amino_acid_permease_CS"/>
</dbReference>
<dbReference type="PANTHER" id="PTHR43495:SF5">
    <property type="entry name" value="GAMMA-AMINOBUTYRIC ACID PERMEASE"/>
    <property type="match status" value="1"/>
</dbReference>
<evidence type="ECO:0000313" key="10">
    <source>
        <dbReference type="Proteomes" id="UP001523262"/>
    </source>
</evidence>
<feature type="transmembrane region" description="Helical" evidence="7">
    <location>
        <begin position="361"/>
        <end position="387"/>
    </location>
</feature>
<feature type="domain" description="Amino acid permease/ SLC12A" evidence="8">
    <location>
        <begin position="19"/>
        <end position="456"/>
    </location>
</feature>
<feature type="transmembrane region" description="Helical" evidence="7">
    <location>
        <begin position="20"/>
        <end position="41"/>
    </location>
</feature>
<organism evidence="9 10">
    <name type="scientific">Neobacillus pocheonensis</name>
    <dbReference type="NCBI Taxonomy" id="363869"/>
    <lineage>
        <taxon>Bacteria</taxon>
        <taxon>Bacillati</taxon>
        <taxon>Bacillota</taxon>
        <taxon>Bacilli</taxon>
        <taxon>Bacillales</taxon>
        <taxon>Bacillaceae</taxon>
        <taxon>Neobacillus</taxon>
    </lineage>
</organism>
<evidence type="ECO:0000256" key="2">
    <source>
        <dbReference type="ARBA" id="ARBA00022448"/>
    </source>
</evidence>
<keyword evidence="6 7" id="KW-0472">Membrane</keyword>
<feature type="transmembrane region" description="Helical" evidence="7">
    <location>
        <begin position="158"/>
        <end position="180"/>
    </location>
</feature>
<feature type="transmembrane region" description="Helical" evidence="7">
    <location>
        <begin position="97"/>
        <end position="120"/>
    </location>
</feature>
<feature type="transmembrane region" description="Helical" evidence="7">
    <location>
        <begin position="192"/>
        <end position="215"/>
    </location>
</feature>
<evidence type="ECO:0000256" key="3">
    <source>
        <dbReference type="ARBA" id="ARBA00022692"/>
    </source>
</evidence>
<dbReference type="Pfam" id="PF00324">
    <property type="entry name" value="AA_permease"/>
    <property type="match status" value="1"/>
</dbReference>
<feature type="transmembrane region" description="Helical" evidence="7">
    <location>
        <begin position="53"/>
        <end position="76"/>
    </location>
</feature>
<sequence length="479" mass="52562">MVEHDVQQNQLNRSMKRRHLFMLSLGGVIGTGLFLNAGYTIHQAGAGGALLGYLFGGIILYLVMVCLGELAVYMPVTGSFQTYASKFISPSAGFSLGWMYFIGSATTAGVEFTAAGILMKRWFPDISVWIWCAVFIALLFILNALTTRGFAEAEYWFAGIKVVAVIFFIIIGLGAIFGIIPLSDRPAPHFKNLAPTGLFPAGITVLFVTMMNVIFSYQGSELIGIAAGESEEPQKNIPRAIRNVLFRIIVFYLASIIILSAIFPIKELGLLESPFVTLMDMAGIPFAPDIMNFVILTAVLSVGNSCIYASTRLLWAMAHEGMAPKLFGKLSKRKVPFTALVFTMIFSLLSLLTSVKAADTVFVLLMSIAGISVTISWIGIALSQLMFRRKYLQAGGKLEDLQYKVPFYPFIPLICIVFCVSILIFLAFDPTQLVGLLVGIGFLIICYVFYYFKNKRNAKISPASSIWRPFSVSGTARGQ</sequence>
<keyword evidence="5 7" id="KW-1133">Transmembrane helix</keyword>
<accession>A0ABT0WIH9</accession>
<feature type="transmembrane region" description="Helical" evidence="7">
    <location>
        <begin position="335"/>
        <end position="355"/>
    </location>
</feature>
<keyword evidence="4" id="KW-0029">Amino-acid transport</keyword>
<comment type="caution">
    <text evidence="9">The sequence shown here is derived from an EMBL/GenBank/DDBJ whole genome shotgun (WGS) entry which is preliminary data.</text>
</comment>
<dbReference type="InterPro" id="IPR004841">
    <property type="entry name" value="AA-permease/SLC12A_dom"/>
</dbReference>
<dbReference type="Gene3D" id="1.20.1740.10">
    <property type="entry name" value="Amino acid/polyamine transporter I"/>
    <property type="match status" value="1"/>
</dbReference>
<feature type="transmembrane region" description="Helical" evidence="7">
    <location>
        <begin position="290"/>
        <end position="315"/>
    </location>
</feature>